<evidence type="ECO:0000313" key="2">
    <source>
        <dbReference type="EMBL" id="KAH3794657.1"/>
    </source>
</evidence>
<keyword evidence="3" id="KW-1185">Reference proteome</keyword>
<comment type="caution">
    <text evidence="2">The sequence shown here is derived from an EMBL/GenBank/DDBJ whole genome shotgun (WGS) entry which is preliminary data.</text>
</comment>
<sequence length="88" mass="10313">MKPRKQFLSDRFYEFAYDYNTRIPRAPAFRQIPRSTGSLLGYHRRRLPSVTARPIHASGRSDGLSQKDTGSAERYWLSLPRLEKSQNR</sequence>
<name>A0A9D4FF32_DREPO</name>
<gene>
    <name evidence="2" type="ORF">DPMN_148194</name>
</gene>
<feature type="region of interest" description="Disordered" evidence="1">
    <location>
        <begin position="50"/>
        <end position="69"/>
    </location>
</feature>
<protein>
    <submittedName>
        <fullName evidence="2">Uncharacterized protein</fullName>
    </submittedName>
</protein>
<dbReference type="EMBL" id="JAIWYP010000007">
    <property type="protein sequence ID" value="KAH3794657.1"/>
    <property type="molecule type" value="Genomic_DNA"/>
</dbReference>
<accession>A0A9D4FF32</accession>
<reference evidence="2" key="1">
    <citation type="journal article" date="2019" name="bioRxiv">
        <title>The Genome of the Zebra Mussel, Dreissena polymorpha: A Resource for Invasive Species Research.</title>
        <authorList>
            <person name="McCartney M.A."/>
            <person name="Auch B."/>
            <person name="Kono T."/>
            <person name="Mallez S."/>
            <person name="Zhang Y."/>
            <person name="Obille A."/>
            <person name="Becker A."/>
            <person name="Abrahante J.E."/>
            <person name="Garbe J."/>
            <person name="Badalamenti J.P."/>
            <person name="Herman A."/>
            <person name="Mangelson H."/>
            <person name="Liachko I."/>
            <person name="Sullivan S."/>
            <person name="Sone E.D."/>
            <person name="Koren S."/>
            <person name="Silverstein K.A.T."/>
            <person name="Beckman K.B."/>
            <person name="Gohl D.M."/>
        </authorList>
    </citation>
    <scope>NUCLEOTIDE SEQUENCE</scope>
    <source>
        <strain evidence="2">Duluth1</strain>
        <tissue evidence="2">Whole animal</tissue>
    </source>
</reference>
<evidence type="ECO:0000256" key="1">
    <source>
        <dbReference type="SAM" id="MobiDB-lite"/>
    </source>
</evidence>
<reference evidence="2" key="2">
    <citation type="submission" date="2020-11" db="EMBL/GenBank/DDBJ databases">
        <authorList>
            <person name="McCartney M.A."/>
            <person name="Auch B."/>
            <person name="Kono T."/>
            <person name="Mallez S."/>
            <person name="Becker A."/>
            <person name="Gohl D.M."/>
            <person name="Silverstein K.A.T."/>
            <person name="Koren S."/>
            <person name="Bechman K.B."/>
            <person name="Herman A."/>
            <person name="Abrahante J.E."/>
            <person name="Garbe J."/>
        </authorList>
    </citation>
    <scope>NUCLEOTIDE SEQUENCE</scope>
    <source>
        <strain evidence="2">Duluth1</strain>
        <tissue evidence="2">Whole animal</tissue>
    </source>
</reference>
<evidence type="ECO:0000313" key="3">
    <source>
        <dbReference type="Proteomes" id="UP000828390"/>
    </source>
</evidence>
<dbReference type="Proteomes" id="UP000828390">
    <property type="component" value="Unassembled WGS sequence"/>
</dbReference>
<dbReference type="AlphaFoldDB" id="A0A9D4FF32"/>
<proteinExistence type="predicted"/>
<organism evidence="2 3">
    <name type="scientific">Dreissena polymorpha</name>
    <name type="common">Zebra mussel</name>
    <name type="synonym">Mytilus polymorpha</name>
    <dbReference type="NCBI Taxonomy" id="45954"/>
    <lineage>
        <taxon>Eukaryota</taxon>
        <taxon>Metazoa</taxon>
        <taxon>Spiralia</taxon>
        <taxon>Lophotrochozoa</taxon>
        <taxon>Mollusca</taxon>
        <taxon>Bivalvia</taxon>
        <taxon>Autobranchia</taxon>
        <taxon>Heteroconchia</taxon>
        <taxon>Euheterodonta</taxon>
        <taxon>Imparidentia</taxon>
        <taxon>Neoheterodontei</taxon>
        <taxon>Myida</taxon>
        <taxon>Dreissenoidea</taxon>
        <taxon>Dreissenidae</taxon>
        <taxon>Dreissena</taxon>
    </lineage>
</organism>